<comment type="caution">
    <text evidence="2">The sequence shown here is derived from an EMBL/GenBank/DDBJ whole genome shotgun (WGS) entry which is preliminary data.</text>
</comment>
<dbReference type="InterPro" id="IPR006801">
    <property type="entry name" value="ApoA-II"/>
</dbReference>
<evidence type="ECO:0000256" key="1">
    <source>
        <dbReference type="SAM" id="SignalP"/>
    </source>
</evidence>
<name>A0A8J7NJZ4_ATRSP</name>
<evidence type="ECO:0000313" key="2">
    <source>
        <dbReference type="EMBL" id="MBN3313543.1"/>
    </source>
</evidence>
<dbReference type="SUPFAM" id="SSF58113">
    <property type="entry name" value="Apolipoprotein A-I"/>
    <property type="match status" value="1"/>
</dbReference>
<feature type="non-terminal residue" evidence="2">
    <location>
        <position position="145"/>
    </location>
</feature>
<organism evidence="2 3">
    <name type="scientific">Atractosteus spatula</name>
    <name type="common">Alligator gar</name>
    <name type="synonym">Lepisosteus spatula</name>
    <dbReference type="NCBI Taxonomy" id="7917"/>
    <lineage>
        <taxon>Eukaryota</taxon>
        <taxon>Metazoa</taxon>
        <taxon>Chordata</taxon>
        <taxon>Craniata</taxon>
        <taxon>Vertebrata</taxon>
        <taxon>Euteleostomi</taxon>
        <taxon>Actinopterygii</taxon>
        <taxon>Neopterygii</taxon>
        <taxon>Holostei</taxon>
        <taxon>Semionotiformes</taxon>
        <taxon>Lepisosteidae</taxon>
        <taxon>Atractosteus</taxon>
    </lineage>
</organism>
<protein>
    <submittedName>
        <fullName evidence="2">AFP4 protein</fullName>
    </submittedName>
</protein>
<dbReference type="GO" id="GO:0008289">
    <property type="term" value="F:lipid binding"/>
    <property type="evidence" value="ECO:0007669"/>
    <property type="project" value="InterPro"/>
</dbReference>
<dbReference type="AlphaFoldDB" id="A0A8J7NJZ4"/>
<reference evidence="2" key="1">
    <citation type="journal article" date="2021" name="Cell">
        <title>Tracing the genetic footprints of vertebrate landing in non-teleost ray-finned fishes.</title>
        <authorList>
            <person name="Bi X."/>
            <person name="Wang K."/>
            <person name="Yang L."/>
            <person name="Pan H."/>
            <person name="Jiang H."/>
            <person name="Wei Q."/>
            <person name="Fang M."/>
            <person name="Yu H."/>
            <person name="Zhu C."/>
            <person name="Cai Y."/>
            <person name="He Y."/>
            <person name="Gan X."/>
            <person name="Zeng H."/>
            <person name="Yu D."/>
            <person name="Zhu Y."/>
            <person name="Jiang H."/>
            <person name="Qiu Q."/>
            <person name="Yang H."/>
            <person name="Zhang Y.E."/>
            <person name="Wang W."/>
            <person name="Zhu M."/>
            <person name="He S."/>
            <person name="Zhang G."/>
        </authorList>
    </citation>
    <scope>NUCLEOTIDE SEQUENCE</scope>
    <source>
        <strain evidence="2">Allg_001</strain>
    </source>
</reference>
<sequence>MKFFLVSALAVVLALTHGTEALSLVKREAPPSLPDFERLTKYFQDLSATLTSGTQDLVEKLKAQELTNKAQAYLEDSKAQLQPLADNIQAQLKPLVDNIEEQLRPLTDNLQSQLKPLAENAQVQLLELWKKFLDQAKALAPAPQQ</sequence>
<feature type="non-terminal residue" evidence="2">
    <location>
        <position position="1"/>
    </location>
</feature>
<feature type="chain" id="PRO_5035250098" evidence="1">
    <location>
        <begin position="22"/>
        <end position="145"/>
    </location>
</feature>
<accession>A0A8J7NJZ4</accession>
<keyword evidence="1" id="KW-0732">Signal</keyword>
<dbReference type="Pfam" id="PF04711">
    <property type="entry name" value="ApoA-II"/>
    <property type="match status" value="1"/>
</dbReference>
<feature type="signal peptide" evidence="1">
    <location>
        <begin position="1"/>
        <end position="21"/>
    </location>
</feature>
<keyword evidence="3" id="KW-1185">Reference proteome</keyword>
<dbReference type="GO" id="GO:0006869">
    <property type="term" value="P:lipid transport"/>
    <property type="evidence" value="ECO:0007669"/>
    <property type="project" value="InterPro"/>
</dbReference>
<dbReference type="Proteomes" id="UP000736164">
    <property type="component" value="Unassembled WGS sequence"/>
</dbReference>
<dbReference type="EMBL" id="JAAWVO010011760">
    <property type="protein sequence ID" value="MBN3313543.1"/>
    <property type="molecule type" value="Genomic_DNA"/>
</dbReference>
<dbReference type="GO" id="GO:0042157">
    <property type="term" value="P:lipoprotein metabolic process"/>
    <property type="evidence" value="ECO:0007669"/>
    <property type="project" value="InterPro"/>
</dbReference>
<gene>
    <name evidence="2" type="primary">Afp4</name>
    <name evidence="2" type="ORF">GTO95_0007274</name>
</gene>
<dbReference type="Gene3D" id="6.10.250.100">
    <property type="match status" value="2"/>
</dbReference>
<proteinExistence type="predicted"/>
<dbReference type="GO" id="GO:0005576">
    <property type="term" value="C:extracellular region"/>
    <property type="evidence" value="ECO:0007669"/>
    <property type="project" value="InterPro"/>
</dbReference>
<evidence type="ECO:0000313" key="3">
    <source>
        <dbReference type="Proteomes" id="UP000736164"/>
    </source>
</evidence>